<evidence type="ECO:0000313" key="1">
    <source>
        <dbReference type="EMBL" id="CAB4757445.1"/>
    </source>
</evidence>
<protein>
    <submittedName>
        <fullName evidence="1">Unannotated protein</fullName>
    </submittedName>
</protein>
<name>A0A6J6UDQ2_9ZZZZ</name>
<dbReference type="Pfam" id="PF18986">
    <property type="entry name" value="DUF5719"/>
    <property type="match status" value="1"/>
</dbReference>
<proteinExistence type="predicted"/>
<sequence length="435" mass="46207">MKELNSKVAAAIAFLALTLITVFLVNPKDSGKSTIKAYPATVCPANLGGGVSTSVLPSSKILVRQIPAKKNKLVKAKTSYYLSSIPLLVDGNSETSINVTRSKSKSIATAVCSISSGDQWFVGGSGAVTSRASLEIINSGLSTSVVDLVVYTSKSASSVISKRISKNSSKRIYLDTLAPGENSIVIHAITRSGRVTTYLHDERVRGLVSLGADFVAPGSDPAKRVVIPAISNVAQKGRNARQTLRVLVPGKVAANIKVQLISSDGSFTPIGLDDLNISAEKVKDFTFKPVIKSRNFSLVLTADRPIVAAVKSAGTFNGVEDFAWSTSANPLKDLILHFGGLKPDILFQGKNFEIDIEWVDSNRKLQSKTVRGEDQASWRPPKGVASAEFRSANTQIYAGVIFAERTGVSYLPLVAGAELESAAIPSVDASVITRE</sequence>
<dbReference type="InterPro" id="IPR043777">
    <property type="entry name" value="DUF5719"/>
</dbReference>
<accession>A0A6J6UDQ2</accession>
<gene>
    <name evidence="1" type="ORF">UFOPK2852_00581</name>
</gene>
<organism evidence="1">
    <name type="scientific">freshwater metagenome</name>
    <dbReference type="NCBI Taxonomy" id="449393"/>
    <lineage>
        <taxon>unclassified sequences</taxon>
        <taxon>metagenomes</taxon>
        <taxon>ecological metagenomes</taxon>
    </lineage>
</organism>
<reference evidence="1" key="1">
    <citation type="submission" date="2020-05" db="EMBL/GenBank/DDBJ databases">
        <authorList>
            <person name="Chiriac C."/>
            <person name="Salcher M."/>
            <person name="Ghai R."/>
            <person name="Kavagutti S V."/>
        </authorList>
    </citation>
    <scope>NUCLEOTIDE SEQUENCE</scope>
</reference>
<dbReference type="EMBL" id="CAEZZJ010000054">
    <property type="protein sequence ID" value="CAB4757445.1"/>
    <property type="molecule type" value="Genomic_DNA"/>
</dbReference>
<dbReference type="AlphaFoldDB" id="A0A6J6UDQ2"/>